<name>A0A8S0W681_CYCAE</name>
<comment type="caution">
    <text evidence="2">The sequence shown here is derived from an EMBL/GenBank/DDBJ whole genome shotgun (WGS) entry which is preliminary data.</text>
</comment>
<evidence type="ECO:0000259" key="1">
    <source>
        <dbReference type="Pfam" id="PF12680"/>
    </source>
</evidence>
<dbReference type="AlphaFoldDB" id="A0A8S0W681"/>
<dbReference type="Gene3D" id="3.10.450.50">
    <property type="match status" value="1"/>
</dbReference>
<dbReference type="InterPro" id="IPR032710">
    <property type="entry name" value="NTF2-like_dom_sf"/>
</dbReference>
<dbReference type="InterPro" id="IPR037401">
    <property type="entry name" value="SnoaL-like"/>
</dbReference>
<feature type="domain" description="SnoaL-like" evidence="1">
    <location>
        <begin position="11"/>
        <end position="115"/>
    </location>
</feature>
<sequence>MSTEETRSVIEQRVNAVSAFDIPALQNLAAPGARYWTSGPKEKIPFAGDLSYVDRIGGMPKGLGQVKSRKFTNRGIVVEGDTGVLELHLTGEAPGGHPLDNGVMMKFVVKDGKIQDVREYMDATSFFHSSF</sequence>
<dbReference type="SUPFAM" id="SSF54427">
    <property type="entry name" value="NTF2-like"/>
    <property type="match status" value="1"/>
</dbReference>
<reference evidence="2 3" key="1">
    <citation type="submission" date="2020-01" db="EMBL/GenBank/DDBJ databases">
        <authorList>
            <person name="Gupta K D."/>
        </authorList>
    </citation>
    <scope>NUCLEOTIDE SEQUENCE [LARGE SCALE GENOMIC DNA]</scope>
</reference>
<dbReference type="Proteomes" id="UP000467700">
    <property type="component" value="Unassembled WGS sequence"/>
</dbReference>
<dbReference type="EMBL" id="CACVBS010000044">
    <property type="protein sequence ID" value="CAA7264408.1"/>
    <property type="molecule type" value="Genomic_DNA"/>
</dbReference>
<evidence type="ECO:0000313" key="2">
    <source>
        <dbReference type="EMBL" id="CAA7264408.1"/>
    </source>
</evidence>
<keyword evidence="3" id="KW-1185">Reference proteome</keyword>
<organism evidence="2 3">
    <name type="scientific">Cyclocybe aegerita</name>
    <name type="common">Black poplar mushroom</name>
    <name type="synonym">Agrocybe aegerita</name>
    <dbReference type="NCBI Taxonomy" id="1973307"/>
    <lineage>
        <taxon>Eukaryota</taxon>
        <taxon>Fungi</taxon>
        <taxon>Dikarya</taxon>
        <taxon>Basidiomycota</taxon>
        <taxon>Agaricomycotina</taxon>
        <taxon>Agaricomycetes</taxon>
        <taxon>Agaricomycetidae</taxon>
        <taxon>Agaricales</taxon>
        <taxon>Agaricineae</taxon>
        <taxon>Bolbitiaceae</taxon>
        <taxon>Cyclocybe</taxon>
    </lineage>
</organism>
<dbReference type="OrthoDB" id="4646138at2759"/>
<protein>
    <recommendedName>
        <fullName evidence="1">SnoaL-like domain-containing protein</fullName>
    </recommendedName>
</protein>
<gene>
    <name evidence="2" type="ORF">AAE3_LOCUS6662</name>
</gene>
<dbReference type="Pfam" id="PF12680">
    <property type="entry name" value="SnoaL_2"/>
    <property type="match status" value="1"/>
</dbReference>
<accession>A0A8S0W681</accession>
<proteinExistence type="predicted"/>
<evidence type="ECO:0000313" key="3">
    <source>
        <dbReference type="Proteomes" id="UP000467700"/>
    </source>
</evidence>